<name>A0A8S9RR96_BRACR</name>
<gene>
    <name evidence="2" type="ORF">F2Q69_00059806</name>
</gene>
<protein>
    <submittedName>
        <fullName evidence="2">Uncharacterized protein</fullName>
    </submittedName>
</protein>
<organism evidence="2 3">
    <name type="scientific">Brassica cretica</name>
    <name type="common">Mustard</name>
    <dbReference type="NCBI Taxonomy" id="69181"/>
    <lineage>
        <taxon>Eukaryota</taxon>
        <taxon>Viridiplantae</taxon>
        <taxon>Streptophyta</taxon>
        <taxon>Embryophyta</taxon>
        <taxon>Tracheophyta</taxon>
        <taxon>Spermatophyta</taxon>
        <taxon>Magnoliopsida</taxon>
        <taxon>eudicotyledons</taxon>
        <taxon>Gunneridae</taxon>
        <taxon>Pentapetalae</taxon>
        <taxon>rosids</taxon>
        <taxon>malvids</taxon>
        <taxon>Brassicales</taxon>
        <taxon>Brassicaceae</taxon>
        <taxon>Brassiceae</taxon>
        <taxon>Brassica</taxon>
    </lineage>
</organism>
<dbReference type="Proteomes" id="UP000712600">
    <property type="component" value="Unassembled WGS sequence"/>
</dbReference>
<feature type="compositionally biased region" description="Basic residues" evidence="1">
    <location>
        <begin position="1"/>
        <end position="11"/>
    </location>
</feature>
<sequence length="59" mass="7035">MLNERRTKRRYDRPSSSNARPLVIDRDPWPMERESEPIETWENYADPNMLSDTKIAPTT</sequence>
<accession>A0A8S9RR96</accession>
<comment type="caution">
    <text evidence="2">The sequence shown here is derived from an EMBL/GenBank/DDBJ whole genome shotgun (WGS) entry which is preliminary data.</text>
</comment>
<proteinExistence type="predicted"/>
<evidence type="ECO:0000313" key="3">
    <source>
        <dbReference type="Proteomes" id="UP000712600"/>
    </source>
</evidence>
<dbReference type="EMBL" id="QGKX02000095">
    <property type="protein sequence ID" value="KAF3575226.1"/>
    <property type="molecule type" value="Genomic_DNA"/>
</dbReference>
<evidence type="ECO:0000256" key="1">
    <source>
        <dbReference type="SAM" id="MobiDB-lite"/>
    </source>
</evidence>
<reference evidence="2" key="1">
    <citation type="submission" date="2019-12" db="EMBL/GenBank/DDBJ databases">
        <title>Genome sequencing and annotation of Brassica cretica.</title>
        <authorList>
            <person name="Studholme D.J."/>
            <person name="Sarris P."/>
        </authorList>
    </citation>
    <scope>NUCLEOTIDE SEQUENCE</scope>
    <source>
        <strain evidence="2">PFS-109/04</strain>
        <tissue evidence="2">Leaf</tissue>
    </source>
</reference>
<feature type="region of interest" description="Disordered" evidence="1">
    <location>
        <begin position="1"/>
        <end position="31"/>
    </location>
</feature>
<dbReference type="AlphaFoldDB" id="A0A8S9RR96"/>
<evidence type="ECO:0000313" key="2">
    <source>
        <dbReference type="EMBL" id="KAF3575226.1"/>
    </source>
</evidence>